<feature type="region of interest" description="Disordered" evidence="22">
    <location>
        <begin position="69"/>
        <end position="109"/>
    </location>
</feature>
<evidence type="ECO:0000256" key="20">
    <source>
        <dbReference type="ARBA" id="ARBA00034922"/>
    </source>
</evidence>
<evidence type="ECO:0000256" key="7">
    <source>
        <dbReference type="ARBA" id="ARBA00022692"/>
    </source>
</evidence>
<dbReference type="GO" id="GO:0031966">
    <property type="term" value="C:mitochondrial membrane"/>
    <property type="evidence" value="ECO:0007669"/>
    <property type="project" value="UniProtKB-SubCell"/>
</dbReference>
<keyword evidence="11 23" id="KW-1133">Transmembrane helix</keyword>
<feature type="transmembrane region" description="Helical" evidence="23">
    <location>
        <begin position="430"/>
        <end position="450"/>
    </location>
</feature>
<keyword evidence="15 23" id="KW-0472">Membrane</keyword>
<reference evidence="25 26" key="1">
    <citation type="submission" date="2024-01" db="EMBL/GenBank/DDBJ databases">
        <title>The genome of the rayed Mediterranean limpet Patella caerulea (Linnaeus, 1758).</title>
        <authorList>
            <person name="Anh-Thu Weber A."/>
            <person name="Halstead-Nussloch G."/>
        </authorList>
    </citation>
    <scope>NUCLEOTIDE SEQUENCE [LARGE SCALE GENOMIC DNA]</scope>
    <source>
        <strain evidence="25">AATW-2023a</strain>
        <tissue evidence="25">Whole specimen</tissue>
    </source>
</reference>
<dbReference type="InterPro" id="IPR058533">
    <property type="entry name" value="Cation_efflux_TM"/>
</dbReference>
<dbReference type="InterPro" id="IPR002524">
    <property type="entry name" value="Cation_efflux"/>
</dbReference>
<keyword evidence="13" id="KW-0406">Ion transport</keyword>
<evidence type="ECO:0000256" key="8">
    <source>
        <dbReference type="ARBA" id="ARBA00022824"/>
    </source>
</evidence>
<name>A0AAN8J7X5_PATCE</name>
<feature type="compositionally biased region" description="Low complexity" evidence="22">
    <location>
        <begin position="89"/>
        <end position="103"/>
    </location>
</feature>
<evidence type="ECO:0000256" key="12">
    <source>
        <dbReference type="ARBA" id="ARBA00023015"/>
    </source>
</evidence>
<keyword evidence="6" id="KW-0050">Antiport</keyword>
<evidence type="ECO:0000256" key="15">
    <source>
        <dbReference type="ARBA" id="ARBA00023136"/>
    </source>
</evidence>
<dbReference type="Gene3D" id="3.90.530.10">
    <property type="entry name" value="XPA C-terminal domain"/>
    <property type="match status" value="1"/>
</dbReference>
<proteinExistence type="inferred from homology"/>
<evidence type="ECO:0000256" key="21">
    <source>
        <dbReference type="ARBA" id="ARBA00048349"/>
    </source>
</evidence>
<evidence type="ECO:0000256" key="9">
    <source>
        <dbReference type="ARBA" id="ARBA00022833"/>
    </source>
</evidence>
<dbReference type="GO" id="GO:0005634">
    <property type="term" value="C:nucleus"/>
    <property type="evidence" value="ECO:0007669"/>
    <property type="project" value="UniProtKB-SubCell"/>
</dbReference>
<dbReference type="NCBIfam" id="TIGR01297">
    <property type="entry name" value="CDF"/>
    <property type="match status" value="1"/>
</dbReference>
<keyword evidence="17" id="KW-0539">Nucleus</keyword>
<dbReference type="GO" id="GO:0015297">
    <property type="term" value="F:antiporter activity"/>
    <property type="evidence" value="ECO:0007669"/>
    <property type="project" value="UniProtKB-KW"/>
</dbReference>
<evidence type="ECO:0000256" key="23">
    <source>
        <dbReference type="SAM" id="Phobius"/>
    </source>
</evidence>
<organism evidence="25 26">
    <name type="scientific">Patella caerulea</name>
    <name type="common">Rayed Mediterranean limpet</name>
    <dbReference type="NCBI Taxonomy" id="87958"/>
    <lineage>
        <taxon>Eukaryota</taxon>
        <taxon>Metazoa</taxon>
        <taxon>Spiralia</taxon>
        <taxon>Lophotrochozoa</taxon>
        <taxon>Mollusca</taxon>
        <taxon>Gastropoda</taxon>
        <taxon>Patellogastropoda</taxon>
        <taxon>Patelloidea</taxon>
        <taxon>Patellidae</taxon>
        <taxon>Patella</taxon>
    </lineage>
</organism>
<dbReference type="InterPro" id="IPR037129">
    <property type="entry name" value="XPA_sf"/>
</dbReference>
<evidence type="ECO:0000256" key="19">
    <source>
        <dbReference type="ARBA" id="ARBA00034845"/>
    </source>
</evidence>
<evidence type="ECO:0000256" key="5">
    <source>
        <dbReference type="ARBA" id="ARBA00022448"/>
    </source>
</evidence>
<dbReference type="Proteomes" id="UP001347796">
    <property type="component" value="Unassembled WGS sequence"/>
</dbReference>
<comment type="caution">
    <text evidence="25">The sequence shown here is derived from an EMBL/GenBank/DDBJ whole genome shotgun (WGS) entry which is preliminary data.</text>
</comment>
<evidence type="ECO:0000256" key="10">
    <source>
        <dbReference type="ARBA" id="ARBA00022906"/>
    </source>
</evidence>
<evidence type="ECO:0000259" key="24">
    <source>
        <dbReference type="Pfam" id="PF01545"/>
    </source>
</evidence>
<keyword evidence="14" id="KW-0496">Mitochondrion</keyword>
<dbReference type="GO" id="GO:0006882">
    <property type="term" value="P:intracellular zinc ion homeostasis"/>
    <property type="evidence" value="ECO:0007669"/>
    <property type="project" value="TreeGrafter"/>
</dbReference>
<evidence type="ECO:0000313" key="26">
    <source>
        <dbReference type="Proteomes" id="UP001347796"/>
    </source>
</evidence>
<dbReference type="InterPro" id="IPR027469">
    <property type="entry name" value="Cation_efflux_TMD_sf"/>
</dbReference>
<feature type="compositionally biased region" description="Low complexity" evidence="22">
    <location>
        <begin position="69"/>
        <end position="78"/>
    </location>
</feature>
<feature type="transmembrane region" description="Helical" evidence="23">
    <location>
        <begin position="374"/>
        <end position="396"/>
    </location>
</feature>
<keyword evidence="9" id="KW-0862">Zinc</keyword>
<dbReference type="SUPFAM" id="SSF161111">
    <property type="entry name" value="Cation efflux protein transmembrane domain-like"/>
    <property type="match status" value="1"/>
</dbReference>
<keyword evidence="5" id="KW-0813">Transport</keyword>
<evidence type="ECO:0000256" key="18">
    <source>
        <dbReference type="ARBA" id="ARBA00033405"/>
    </source>
</evidence>
<dbReference type="GO" id="GO:0006829">
    <property type="term" value="P:zinc ion transport"/>
    <property type="evidence" value="ECO:0007669"/>
    <property type="project" value="UniProtKB-KW"/>
</dbReference>
<keyword evidence="8" id="KW-0256">Endoplasmic reticulum</keyword>
<dbReference type="PANTHER" id="PTHR13414">
    <property type="entry name" value="HUEL-CATION TRANSPORTER"/>
    <property type="match status" value="1"/>
</dbReference>
<keyword evidence="16" id="KW-0804">Transcription</keyword>
<evidence type="ECO:0000256" key="22">
    <source>
        <dbReference type="SAM" id="MobiDB-lite"/>
    </source>
</evidence>
<evidence type="ECO:0000256" key="13">
    <source>
        <dbReference type="ARBA" id="ARBA00023065"/>
    </source>
</evidence>
<dbReference type="Gene3D" id="1.20.1510.10">
    <property type="entry name" value="Cation efflux protein transmembrane domain"/>
    <property type="match status" value="1"/>
</dbReference>
<evidence type="ECO:0000256" key="17">
    <source>
        <dbReference type="ARBA" id="ARBA00023242"/>
    </source>
</evidence>
<evidence type="ECO:0000256" key="4">
    <source>
        <dbReference type="ARBA" id="ARBA00008873"/>
    </source>
</evidence>
<dbReference type="EMBL" id="JAZGQO010000011">
    <property type="protein sequence ID" value="KAK6172246.1"/>
    <property type="molecule type" value="Genomic_DNA"/>
</dbReference>
<protein>
    <recommendedName>
        <fullName evidence="19">Proton-coupled zinc antiporter SLC30A9, mitochondrial</fullName>
    </recommendedName>
    <alternativeName>
        <fullName evidence="18">Solute carrier family 30 member 9</fullName>
    </alternativeName>
    <alternativeName>
        <fullName evidence="20">Zinc transporter 9</fullName>
    </alternativeName>
</protein>
<keyword evidence="10" id="KW-0864">Zinc transport</keyword>
<feature type="transmembrane region" description="Helical" evidence="23">
    <location>
        <begin position="456"/>
        <end position="474"/>
    </location>
</feature>
<evidence type="ECO:0000256" key="2">
    <source>
        <dbReference type="ARBA" id="ARBA00004225"/>
    </source>
</evidence>
<dbReference type="AlphaFoldDB" id="A0AAN8J7X5"/>
<feature type="transmembrane region" description="Helical" evidence="23">
    <location>
        <begin position="271"/>
        <end position="290"/>
    </location>
</feature>
<comment type="catalytic activity">
    <reaction evidence="21">
        <text>Zn(2+)(in) + 2 H(+)(out) = Zn(2+)(out) + 2 H(+)(in)</text>
        <dbReference type="Rhea" id="RHEA:72627"/>
        <dbReference type="ChEBI" id="CHEBI:15378"/>
        <dbReference type="ChEBI" id="CHEBI:29105"/>
    </reaction>
</comment>
<feature type="domain" description="Cation efflux protein transmembrane" evidence="24">
    <location>
        <begin position="272"/>
        <end position="482"/>
    </location>
</feature>
<dbReference type="InterPro" id="IPR040177">
    <property type="entry name" value="SLC30A9"/>
</dbReference>
<feature type="transmembrane region" description="Helical" evidence="23">
    <location>
        <begin position="340"/>
        <end position="362"/>
    </location>
</feature>
<evidence type="ECO:0000256" key="11">
    <source>
        <dbReference type="ARBA" id="ARBA00022989"/>
    </source>
</evidence>
<comment type="similarity">
    <text evidence="4">Belongs to the cation diffusion facilitator (CDF) transporter (TC 2.A.4) family. SLC30A subfamily.</text>
</comment>
<dbReference type="PANTHER" id="PTHR13414:SF9">
    <property type="entry name" value="PROTON-COUPLED ZINC ANTIPORTER SLC30A9, MITOCHONDRIAL"/>
    <property type="match status" value="1"/>
</dbReference>
<dbReference type="Pfam" id="PF01545">
    <property type="entry name" value="Cation_efflux"/>
    <property type="match status" value="1"/>
</dbReference>
<gene>
    <name evidence="25" type="ORF">SNE40_015950</name>
</gene>
<dbReference type="GO" id="GO:0005783">
    <property type="term" value="C:endoplasmic reticulum"/>
    <property type="evidence" value="ECO:0007669"/>
    <property type="project" value="UniProtKB-SubCell"/>
</dbReference>
<dbReference type="GO" id="GO:0008324">
    <property type="term" value="F:monoatomic cation transmembrane transporter activity"/>
    <property type="evidence" value="ECO:0007669"/>
    <property type="project" value="InterPro"/>
</dbReference>
<accession>A0AAN8J7X5</accession>
<keyword evidence="12" id="KW-0805">Transcription regulation</keyword>
<evidence type="ECO:0000256" key="6">
    <source>
        <dbReference type="ARBA" id="ARBA00022449"/>
    </source>
</evidence>
<keyword evidence="26" id="KW-1185">Reference proteome</keyword>
<evidence type="ECO:0000313" key="25">
    <source>
        <dbReference type="EMBL" id="KAK6172246.1"/>
    </source>
</evidence>
<comment type="subcellular location">
    <subcellularLocation>
        <location evidence="3">Endoplasmic reticulum</location>
    </subcellularLocation>
    <subcellularLocation>
        <location evidence="2">Mitochondrion membrane</location>
        <topology evidence="2">Multi-pass membrane protein</topology>
    </subcellularLocation>
    <subcellularLocation>
        <location evidence="1">Nucleus</location>
    </subcellularLocation>
</comment>
<dbReference type="CDD" id="cd21078">
    <property type="entry name" value="NTD_ZNT9"/>
    <property type="match status" value="1"/>
</dbReference>
<evidence type="ECO:0000256" key="1">
    <source>
        <dbReference type="ARBA" id="ARBA00004123"/>
    </source>
</evidence>
<evidence type="ECO:0000256" key="3">
    <source>
        <dbReference type="ARBA" id="ARBA00004240"/>
    </source>
</evidence>
<keyword evidence="7 23" id="KW-0812">Transmembrane</keyword>
<dbReference type="SUPFAM" id="SSF46955">
    <property type="entry name" value="Putative DNA-binding domain"/>
    <property type="match status" value="1"/>
</dbReference>
<evidence type="ECO:0000256" key="16">
    <source>
        <dbReference type="ARBA" id="ARBA00023163"/>
    </source>
</evidence>
<sequence length="599" mass="66777">MMFRPSCQSVQVFLQQNYKVNSKVLLKIWRKPFTFCPGCRKSQLTTGKLVKKLKSSGFFPVLNITRVVSSDSQDGSGSNEPGSSGKIEASAASKTTGSKSQTGDGVSADEKKTKLLKVSRKSRKTALDYSYTDNIYILPYRALSDYMLKPSDLEGLPKYSRRSPYDTGRKITLYLRSDVEELGKKVWGSLESLNAEKAKRRNEEFTPGRYDIFHVRSIIEEHKRNMAGDGVNSDEKPYLFITEHDDKKSNIDTNKDTGKTETFLQTGSGKVVISAIAINGFNCLIKFIAWVYTGSHSMFSEFIHSGADTVNQIILALGLYHSIKKPDSDHPYGYTSLRHISSLISGVGIFCFGTGLSIYHGYQGLMHPVPFDSLVWGIATLLGSLLSEGATLVVAVNQVRKSSKALDMRFWEYVLRGNDPNVSVVLLEDVAAVSGVIVAASCMAITHYTNNPLADSIGSLLIGGILAIVAGFIIKTNTEVLVGRSIPMYVRQDISRDLETDRMIRSLHDIKATEVGGEVRFKAEVDFDGREITRAYLYKLDLEQLLSEMHELHKVEDVEKFMLNHGEKIVDMLGEEVDRIEKKLKTKHPELRHVDLEAL</sequence>
<evidence type="ECO:0000256" key="14">
    <source>
        <dbReference type="ARBA" id="ARBA00023128"/>
    </source>
</evidence>
<dbReference type="InterPro" id="IPR009061">
    <property type="entry name" value="DNA-bd_dom_put_sf"/>
</dbReference>